<reference evidence="2" key="1">
    <citation type="submission" date="2021-04" db="EMBL/GenBank/DDBJ databases">
        <title>Ouciella asimina sp. nov., isolated from the surface seawater in the hydrothermal field of Okinawa Trough.</title>
        <authorList>
            <person name="Shuang W."/>
        </authorList>
    </citation>
    <scope>NUCLEOTIDE SEQUENCE</scope>
    <source>
        <strain evidence="2">LXI357</strain>
    </source>
</reference>
<accession>A0A8T4IC71</accession>
<dbReference type="GO" id="GO:0009882">
    <property type="term" value="F:blue light photoreceptor activity"/>
    <property type="evidence" value="ECO:0007669"/>
    <property type="project" value="InterPro"/>
</dbReference>
<sequence length="132" mass="14584">MLQIVYVSTATRHVSAVDVADILDVSRRNNRRDGLTGLLYSDCNRFLQVLEGPKEAVEAAVARIGEDSRHRAIVILSRRTIEQREFGDWDMAHRQPGADSAGFIARVGEMVRSASPNVRATFEGFASVRNAA</sequence>
<dbReference type="SUPFAM" id="SSF54975">
    <property type="entry name" value="Acylphosphatase/BLUF domain-like"/>
    <property type="match status" value="1"/>
</dbReference>
<dbReference type="RefSeq" id="WP_284053247.1">
    <property type="nucleotide sequence ID" value="NZ_JAGRQC010000001.1"/>
</dbReference>
<proteinExistence type="predicted"/>
<dbReference type="AlphaFoldDB" id="A0A8T4IC71"/>
<evidence type="ECO:0000313" key="2">
    <source>
        <dbReference type="EMBL" id="MBR0551991.1"/>
    </source>
</evidence>
<protein>
    <submittedName>
        <fullName evidence="2">BLUF domain-containing protein</fullName>
    </submittedName>
</protein>
<dbReference type="GO" id="GO:0071949">
    <property type="term" value="F:FAD binding"/>
    <property type="evidence" value="ECO:0007669"/>
    <property type="project" value="InterPro"/>
</dbReference>
<comment type="caution">
    <text evidence="2">The sequence shown here is derived from an EMBL/GenBank/DDBJ whole genome shotgun (WGS) entry which is preliminary data.</text>
</comment>
<evidence type="ECO:0000259" key="1">
    <source>
        <dbReference type="PROSITE" id="PS50925"/>
    </source>
</evidence>
<dbReference type="Gene3D" id="3.30.70.100">
    <property type="match status" value="1"/>
</dbReference>
<dbReference type="EMBL" id="JAGRQC010000001">
    <property type="protein sequence ID" value="MBR0551991.1"/>
    <property type="molecule type" value="Genomic_DNA"/>
</dbReference>
<dbReference type="PROSITE" id="PS50925">
    <property type="entry name" value="BLUF"/>
    <property type="match status" value="1"/>
</dbReference>
<organism evidence="2 3">
    <name type="scientific">Stakelama marina</name>
    <dbReference type="NCBI Taxonomy" id="2826939"/>
    <lineage>
        <taxon>Bacteria</taxon>
        <taxon>Pseudomonadati</taxon>
        <taxon>Pseudomonadota</taxon>
        <taxon>Alphaproteobacteria</taxon>
        <taxon>Sphingomonadales</taxon>
        <taxon>Sphingomonadaceae</taxon>
        <taxon>Stakelama</taxon>
    </lineage>
</organism>
<keyword evidence="3" id="KW-1185">Reference proteome</keyword>
<dbReference type="InterPro" id="IPR036046">
    <property type="entry name" value="Acylphosphatase-like_dom_sf"/>
</dbReference>
<gene>
    <name evidence="2" type="ORF">J7S20_05685</name>
</gene>
<dbReference type="InterPro" id="IPR007024">
    <property type="entry name" value="BLUF_domain"/>
</dbReference>
<feature type="domain" description="BLUF" evidence="1">
    <location>
        <begin position="1"/>
        <end position="92"/>
    </location>
</feature>
<dbReference type="SMART" id="SM01034">
    <property type="entry name" value="BLUF"/>
    <property type="match status" value="1"/>
</dbReference>
<name>A0A8T4IC71_9SPHN</name>
<evidence type="ECO:0000313" key="3">
    <source>
        <dbReference type="Proteomes" id="UP000676996"/>
    </source>
</evidence>
<dbReference type="Proteomes" id="UP000676996">
    <property type="component" value="Unassembled WGS sequence"/>
</dbReference>
<dbReference type="Pfam" id="PF04940">
    <property type="entry name" value="BLUF"/>
    <property type="match status" value="1"/>
</dbReference>